<comment type="caution">
    <text evidence="1">The sequence shown here is derived from an EMBL/GenBank/DDBJ whole genome shotgun (WGS) entry which is preliminary data.</text>
</comment>
<reference evidence="1 2" key="1">
    <citation type="submission" date="2019-03" db="EMBL/GenBank/DDBJ databases">
        <title>Draft Genome Sequence of Desulfosporosinus fructosivorans Strain 63.6F, Isolated from Marine Sediment in the Baltic Sea.</title>
        <authorList>
            <person name="Hausmann B."/>
            <person name="Vandieken V."/>
            <person name="Pjevac P."/>
            <person name="Schreck K."/>
            <person name="Herbold C.W."/>
            <person name="Loy A."/>
        </authorList>
    </citation>
    <scope>NUCLEOTIDE SEQUENCE [LARGE SCALE GENOMIC DNA]</scope>
    <source>
        <strain evidence="1 2">63.6F</strain>
    </source>
</reference>
<dbReference type="Gene3D" id="1.25.40.10">
    <property type="entry name" value="Tetratricopeptide repeat domain"/>
    <property type="match status" value="1"/>
</dbReference>
<dbReference type="EMBL" id="SPQQ01000019">
    <property type="protein sequence ID" value="TGE35144.1"/>
    <property type="molecule type" value="Genomic_DNA"/>
</dbReference>
<dbReference type="SUPFAM" id="SSF48452">
    <property type="entry name" value="TPR-like"/>
    <property type="match status" value="1"/>
</dbReference>
<dbReference type="AlphaFoldDB" id="A0A4Z0QXA9"/>
<gene>
    <name evidence="1" type="ORF">E4K67_27025</name>
</gene>
<keyword evidence="2" id="KW-1185">Reference proteome</keyword>
<dbReference type="InterPro" id="IPR011990">
    <property type="entry name" value="TPR-like_helical_dom_sf"/>
</dbReference>
<organism evidence="1 2">
    <name type="scientific">Desulfosporosinus fructosivorans</name>
    <dbReference type="NCBI Taxonomy" id="2018669"/>
    <lineage>
        <taxon>Bacteria</taxon>
        <taxon>Bacillati</taxon>
        <taxon>Bacillota</taxon>
        <taxon>Clostridia</taxon>
        <taxon>Eubacteriales</taxon>
        <taxon>Desulfitobacteriaceae</taxon>
        <taxon>Desulfosporosinus</taxon>
    </lineage>
</organism>
<evidence type="ECO:0000313" key="2">
    <source>
        <dbReference type="Proteomes" id="UP000298460"/>
    </source>
</evidence>
<evidence type="ECO:0008006" key="3">
    <source>
        <dbReference type="Google" id="ProtNLM"/>
    </source>
</evidence>
<sequence>MKVDTGARGSFEKKIEQAVNALQAKDYVAAREYLRYAMLENENNNAPEVHNLYGVLAELTGDLGLAGKHYRAAYALDPAYKPASRNLERITSFYYSPRDTNLDFGDQPETEEIINYILEFDNRNIGHLRKRSQ</sequence>
<proteinExistence type="predicted"/>
<protein>
    <recommendedName>
        <fullName evidence="3">Tetratricopeptide repeat protein</fullName>
    </recommendedName>
</protein>
<dbReference type="Proteomes" id="UP000298460">
    <property type="component" value="Unassembled WGS sequence"/>
</dbReference>
<accession>A0A4Z0QXA9</accession>
<name>A0A4Z0QXA9_9FIRM</name>
<evidence type="ECO:0000313" key="1">
    <source>
        <dbReference type="EMBL" id="TGE35144.1"/>
    </source>
</evidence>